<dbReference type="Pfam" id="PF03184">
    <property type="entry name" value="DDE_1"/>
    <property type="match status" value="1"/>
</dbReference>
<dbReference type="OrthoDB" id="6425361at2759"/>
<protein>
    <recommendedName>
        <fullName evidence="1">DDE-1 domain-containing protein</fullName>
    </recommendedName>
</protein>
<comment type="caution">
    <text evidence="2">The sequence shown here is derived from an EMBL/GenBank/DDBJ whole genome shotgun (WGS) entry which is preliminary data.</text>
</comment>
<feature type="domain" description="DDE-1" evidence="1">
    <location>
        <begin position="82"/>
        <end position="156"/>
    </location>
</feature>
<dbReference type="InterPro" id="IPR004875">
    <property type="entry name" value="DDE_SF_endonuclease_dom"/>
</dbReference>
<dbReference type="GO" id="GO:0003676">
    <property type="term" value="F:nucleic acid binding"/>
    <property type="evidence" value="ECO:0007669"/>
    <property type="project" value="InterPro"/>
</dbReference>
<evidence type="ECO:0000259" key="1">
    <source>
        <dbReference type="Pfam" id="PF03184"/>
    </source>
</evidence>
<dbReference type="Proteomes" id="UP000499080">
    <property type="component" value="Unassembled WGS sequence"/>
</dbReference>
<accession>A0A4Y2A2Z4</accession>
<sequence length="157" mass="17369">MVVSGNFEAFSPRNVHQTSTFGAPVSTRHVNVTDEQLLTTGGSTMCSKIDTHAARTNDALSSLKLVETVKEKEINGTHVEVSDLKAIRVEFLPPNVTTILQPMDQGVINSFKSIYRRVPSQRVVMGFELGQPYEIDVLSAMHLSIRAWNDVQETTIP</sequence>
<dbReference type="AlphaFoldDB" id="A0A4Y2A2Z4"/>
<evidence type="ECO:0000313" key="3">
    <source>
        <dbReference type="Proteomes" id="UP000499080"/>
    </source>
</evidence>
<name>A0A4Y2A2Z4_ARAVE</name>
<gene>
    <name evidence="2" type="ORF">AVEN_230640_1</name>
</gene>
<evidence type="ECO:0000313" key="2">
    <source>
        <dbReference type="EMBL" id="GBL73636.1"/>
    </source>
</evidence>
<dbReference type="EMBL" id="BGPR01000004">
    <property type="protein sequence ID" value="GBL73636.1"/>
    <property type="molecule type" value="Genomic_DNA"/>
</dbReference>
<proteinExistence type="predicted"/>
<organism evidence="2 3">
    <name type="scientific">Araneus ventricosus</name>
    <name type="common">Orbweaver spider</name>
    <name type="synonym">Epeira ventricosa</name>
    <dbReference type="NCBI Taxonomy" id="182803"/>
    <lineage>
        <taxon>Eukaryota</taxon>
        <taxon>Metazoa</taxon>
        <taxon>Ecdysozoa</taxon>
        <taxon>Arthropoda</taxon>
        <taxon>Chelicerata</taxon>
        <taxon>Arachnida</taxon>
        <taxon>Araneae</taxon>
        <taxon>Araneomorphae</taxon>
        <taxon>Entelegynae</taxon>
        <taxon>Araneoidea</taxon>
        <taxon>Araneidae</taxon>
        <taxon>Araneus</taxon>
    </lineage>
</organism>
<keyword evidence="3" id="KW-1185">Reference proteome</keyword>
<reference evidence="2 3" key="1">
    <citation type="journal article" date="2019" name="Sci. Rep.">
        <title>Orb-weaving spider Araneus ventricosus genome elucidates the spidroin gene catalogue.</title>
        <authorList>
            <person name="Kono N."/>
            <person name="Nakamura H."/>
            <person name="Ohtoshi R."/>
            <person name="Moran D.A.P."/>
            <person name="Shinohara A."/>
            <person name="Yoshida Y."/>
            <person name="Fujiwara M."/>
            <person name="Mori M."/>
            <person name="Tomita M."/>
            <person name="Arakawa K."/>
        </authorList>
    </citation>
    <scope>NUCLEOTIDE SEQUENCE [LARGE SCALE GENOMIC DNA]</scope>
</reference>